<organism evidence="2 3">
    <name type="scientific">Mycolicibacterium hippocampi</name>
    <dbReference type="NCBI Taxonomy" id="659824"/>
    <lineage>
        <taxon>Bacteria</taxon>
        <taxon>Bacillati</taxon>
        <taxon>Actinomycetota</taxon>
        <taxon>Actinomycetes</taxon>
        <taxon>Mycobacteriales</taxon>
        <taxon>Mycobacteriaceae</taxon>
        <taxon>Mycolicibacterium</taxon>
    </lineage>
</organism>
<sequence>MGGDHTGSGYGFKIVGVTEIDSGDDIAQKADSGDVLLMHVSERGFGSTPVPNRTFTGPTYQLTRNGEPIPREALGEDTWRFAVTDTTTGKTTRVLMLVPVEEADIK</sequence>
<accession>A0A7I9ZPL1</accession>
<gene>
    <name evidence="2" type="ORF">MHIP_34750</name>
</gene>
<dbReference type="EMBL" id="BLLB01000002">
    <property type="protein sequence ID" value="GFH02992.1"/>
    <property type="molecule type" value="Genomic_DNA"/>
</dbReference>
<dbReference type="AlphaFoldDB" id="A0A7I9ZPL1"/>
<keyword evidence="3" id="KW-1185">Reference proteome</keyword>
<dbReference type="RefSeq" id="WP_163890329.1">
    <property type="nucleotide sequence ID" value="NZ_BLLB01000002.1"/>
</dbReference>
<protein>
    <submittedName>
        <fullName evidence="2">Uncharacterized protein</fullName>
    </submittedName>
</protein>
<dbReference type="Proteomes" id="UP000465304">
    <property type="component" value="Unassembled WGS sequence"/>
</dbReference>
<evidence type="ECO:0000256" key="1">
    <source>
        <dbReference type="SAM" id="MobiDB-lite"/>
    </source>
</evidence>
<reference evidence="2 3" key="1">
    <citation type="journal article" date="2019" name="Emerg. Microbes Infect.">
        <title>Comprehensive subspecies identification of 175 nontuberculous mycobacteria species based on 7547 genomic profiles.</title>
        <authorList>
            <person name="Matsumoto Y."/>
            <person name="Kinjo T."/>
            <person name="Motooka D."/>
            <person name="Nabeya D."/>
            <person name="Jung N."/>
            <person name="Uechi K."/>
            <person name="Horii T."/>
            <person name="Iida T."/>
            <person name="Fujita J."/>
            <person name="Nakamura S."/>
        </authorList>
    </citation>
    <scope>NUCLEOTIDE SEQUENCE [LARGE SCALE GENOMIC DNA]</scope>
    <source>
        <strain evidence="2 3">JCM 30996</strain>
    </source>
</reference>
<proteinExistence type="predicted"/>
<feature type="compositionally biased region" description="Polar residues" evidence="1">
    <location>
        <begin position="49"/>
        <end position="64"/>
    </location>
</feature>
<feature type="region of interest" description="Disordered" evidence="1">
    <location>
        <begin position="47"/>
        <end position="67"/>
    </location>
</feature>
<name>A0A7I9ZPL1_9MYCO</name>
<evidence type="ECO:0000313" key="3">
    <source>
        <dbReference type="Proteomes" id="UP000465304"/>
    </source>
</evidence>
<evidence type="ECO:0000313" key="2">
    <source>
        <dbReference type="EMBL" id="GFH02992.1"/>
    </source>
</evidence>
<comment type="caution">
    <text evidence="2">The sequence shown here is derived from an EMBL/GenBank/DDBJ whole genome shotgun (WGS) entry which is preliminary data.</text>
</comment>